<dbReference type="RefSeq" id="WP_301700584.1">
    <property type="nucleotide sequence ID" value="NZ_JAUJYW010000007.1"/>
</dbReference>
<dbReference type="Gene3D" id="3.10.20.440">
    <property type="entry name" value="2Fe-2S iron-sulphur cluster binding domain, sarcosine oxidase, alpha subunit, N-terminal domain"/>
    <property type="match status" value="1"/>
</dbReference>
<comment type="caution">
    <text evidence="2">The sequence shown here is derived from an EMBL/GenBank/DDBJ whole genome shotgun (WGS) entry which is preliminary data.</text>
</comment>
<accession>A0ABT8PZL6</accession>
<dbReference type="InterPro" id="IPR036010">
    <property type="entry name" value="2Fe-2S_ferredoxin-like_sf"/>
</dbReference>
<keyword evidence="1" id="KW-0560">Oxidoreductase</keyword>
<name>A0ABT8PZL6_9ENTR</name>
<sequence length="86" mass="9347">MKIITLFIDGLPCQVPADISVAAALAISGNPVTRRSVHDRPRAPFCGMGVCQECRVTVNGRRVLACQTECQPEMKIERSCHAHTAL</sequence>
<proteinExistence type="predicted"/>
<evidence type="ECO:0000313" key="3">
    <source>
        <dbReference type="Proteomes" id="UP001174867"/>
    </source>
</evidence>
<evidence type="ECO:0000256" key="1">
    <source>
        <dbReference type="ARBA" id="ARBA00023002"/>
    </source>
</evidence>
<dbReference type="Pfam" id="PF13510">
    <property type="entry name" value="Fer2_4"/>
    <property type="match status" value="1"/>
</dbReference>
<organism evidence="2 3">
    <name type="scientific">Citrobacter enshiensis</name>
    <dbReference type="NCBI Taxonomy" id="2971264"/>
    <lineage>
        <taxon>Bacteria</taxon>
        <taxon>Pseudomonadati</taxon>
        <taxon>Pseudomonadota</taxon>
        <taxon>Gammaproteobacteria</taxon>
        <taxon>Enterobacterales</taxon>
        <taxon>Enterobacteriaceae</taxon>
        <taxon>Citrobacter</taxon>
    </lineage>
</organism>
<dbReference type="InterPro" id="IPR042204">
    <property type="entry name" value="2Fe-2S-bd_N"/>
</dbReference>
<keyword evidence="3" id="KW-1185">Reference proteome</keyword>
<protein>
    <submittedName>
        <fullName evidence="2">(2Fe-2S)-binding protein</fullName>
    </submittedName>
</protein>
<dbReference type="EMBL" id="JAUJYW010000007">
    <property type="protein sequence ID" value="MDN8601101.1"/>
    <property type="molecule type" value="Genomic_DNA"/>
</dbReference>
<evidence type="ECO:0000313" key="2">
    <source>
        <dbReference type="EMBL" id="MDN8601101.1"/>
    </source>
</evidence>
<reference evidence="2 3" key="1">
    <citation type="submission" date="2023-07" db="EMBL/GenBank/DDBJ databases">
        <title>Citrobacter selenititolerans sp. nov., isolated from seleniferous soil.</title>
        <authorList>
            <person name="Zhang S."/>
            <person name="Li K."/>
            <person name="Peng J."/>
            <person name="Wang H."/>
            <person name="Sun J."/>
            <person name="Guo Y."/>
        </authorList>
    </citation>
    <scope>NUCLEOTIDE SEQUENCE [LARGE SCALE GENOMIC DNA]</scope>
    <source>
        <strain evidence="2 3">S2-9</strain>
    </source>
</reference>
<dbReference type="SUPFAM" id="SSF54292">
    <property type="entry name" value="2Fe-2S ferredoxin-like"/>
    <property type="match status" value="1"/>
</dbReference>
<gene>
    <name evidence="2" type="ORF">Q0A17_17040</name>
</gene>
<dbReference type="Proteomes" id="UP001174867">
    <property type="component" value="Unassembled WGS sequence"/>
</dbReference>